<dbReference type="SMART" id="SM00245">
    <property type="entry name" value="TSPc"/>
    <property type="match status" value="1"/>
</dbReference>
<feature type="chain" id="PRO_5012732343" evidence="1">
    <location>
        <begin position="23"/>
        <end position="484"/>
    </location>
</feature>
<dbReference type="PANTHER" id="PTHR32060">
    <property type="entry name" value="TAIL-SPECIFIC PROTEASE"/>
    <property type="match status" value="1"/>
</dbReference>
<dbReference type="AlphaFoldDB" id="A0A1W2CMU8"/>
<reference evidence="3 4" key="1">
    <citation type="submission" date="2017-04" db="EMBL/GenBank/DDBJ databases">
        <authorList>
            <person name="Afonso C.L."/>
            <person name="Miller P.J."/>
            <person name="Scott M.A."/>
            <person name="Spackman E."/>
            <person name="Goraichik I."/>
            <person name="Dimitrov K.M."/>
            <person name="Suarez D.L."/>
            <person name="Swayne D.E."/>
        </authorList>
    </citation>
    <scope>NUCLEOTIDE SEQUENCE [LARGE SCALE GENOMIC DNA]</scope>
    <source>
        <strain evidence="3 4">DSM 21164</strain>
    </source>
</reference>
<dbReference type="Gene3D" id="3.90.226.10">
    <property type="entry name" value="2-enoyl-CoA Hydratase, Chain A, domain 1"/>
    <property type="match status" value="1"/>
</dbReference>
<dbReference type="PANTHER" id="PTHR32060:SF30">
    <property type="entry name" value="CARBOXY-TERMINAL PROCESSING PROTEASE CTPA"/>
    <property type="match status" value="1"/>
</dbReference>
<dbReference type="SUPFAM" id="SSF52096">
    <property type="entry name" value="ClpP/crotonase"/>
    <property type="match status" value="1"/>
</dbReference>
<keyword evidence="4" id="KW-1185">Reference proteome</keyword>
<dbReference type="EMBL" id="FWXO01000007">
    <property type="protein sequence ID" value="SMC86192.1"/>
    <property type="molecule type" value="Genomic_DNA"/>
</dbReference>
<proteinExistence type="predicted"/>
<dbReference type="Pfam" id="PF18294">
    <property type="entry name" value="Pept_S41_N"/>
    <property type="match status" value="1"/>
</dbReference>
<dbReference type="STRING" id="504486.SAMN05660703_3060"/>
<dbReference type="GO" id="GO:0004175">
    <property type="term" value="F:endopeptidase activity"/>
    <property type="evidence" value="ECO:0007669"/>
    <property type="project" value="TreeGrafter"/>
</dbReference>
<dbReference type="InterPro" id="IPR041613">
    <property type="entry name" value="Pept_S41_N"/>
</dbReference>
<dbReference type="GO" id="GO:0007165">
    <property type="term" value="P:signal transduction"/>
    <property type="evidence" value="ECO:0007669"/>
    <property type="project" value="TreeGrafter"/>
</dbReference>
<organism evidence="3 4">
    <name type="scientific">Cellulophaga tyrosinoxydans</name>
    <dbReference type="NCBI Taxonomy" id="504486"/>
    <lineage>
        <taxon>Bacteria</taxon>
        <taxon>Pseudomonadati</taxon>
        <taxon>Bacteroidota</taxon>
        <taxon>Flavobacteriia</taxon>
        <taxon>Flavobacteriales</taxon>
        <taxon>Flavobacteriaceae</taxon>
        <taxon>Cellulophaga</taxon>
    </lineage>
</organism>
<dbReference type="InterPro" id="IPR005151">
    <property type="entry name" value="Tail-specific_protease"/>
</dbReference>
<dbReference type="InterPro" id="IPR029045">
    <property type="entry name" value="ClpP/crotonase-like_dom_sf"/>
</dbReference>
<feature type="domain" description="Tail specific protease" evidence="2">
    <location>
        <begin position="192"/>
        <end position="418"/>
    </location>
</feature>
<keyword evidence="3" id="KW-0378">Hydrolase</keyword>
<keyword evidence="3" id="KW-0645">Protease</keyword>
<dbReference type="GO" id="GO:0006508">
    <property type="term" value="P:proteolysis"/>
    <property type="evidence" value="ECO:0007669"/>
    <property type="project" value="UniProtKB-KW"/>
</dbReference>
<dbReference type="Gene3D" id="3.30.750.170">
    <property type="match status" value="1"/>
</dbReference>
<dbReference type="InterPro" id="IPR036034">
    <property type="entry name" value="PDZ_sf"/>
</dbReference>
<name>A0A1W2CMU8_9FLAO</name>
<gene>
    <name evidence="3" type="ORF">SAMN05660703_3060</name>
</gene>
<accession>A0A1W2CMU8</accession>
<evidence type="ECO:0000313" key="4">
    <source>
        <dbReference type="Proteomes" id="UP000192360"/>
    </source>
</evidence>
<feature type="signal peptide" evidence="1">
    <location>
        <begin position="1"/>
        <end position="22"/>
    </location>
</feature>
<sequence>MKKYLFLIVTLVLFLGSCTDNDDDFVPVVEPEADIVVQDFMWKAMNFWYFWQADVPNLSDTKFSTNQEYTDFLKSETDPFIFFDNLTYSEDRFSWAVEDYKTLVNSFAGISKSNGLEFGLVNSASRGIFGIVRYVIPNSDAASKNISRGEVFNGVNGITLTLENYSELLFGSNDTYTLNMADITATTITRNGKEVSLTKQEGLNENPVFITKTIETGGKKIGYLMYNQFTNEYDEELNAAFGQLKAAGVTDLVLDFRYNGGGSVNSARLLSSMIFGTTTSNLFLRQIWNSKLNSQLSSEDYFANTTENGTAINTLNLSKVYVLVSASTASASELVVNGLRPYMDVFLIGTTTRGKNEFSITMVDDPNRSGAPFIYTESRESSINSENNWAIQPIVGRNENAAGFSDYTAGFTPDVELPEDLTNYSVLGDVNEPLLAKAIEEITGVSGKRDFTVNSPTILMTSSKMFTPTKDNMYLDKEIKLNFE</sequence>
<dbReference type="Pfam" id="PF03572">
    <property type="entry name" value="Peptidase_S41"/>
    <property type="match status" value="1"/>
</dbReference>
<evidence type="ECO:0000256" key="1">
    <source>
        <dbReference type="SAM" id="SignalP"/>
    </source>
</evidence>
<dbReference type="GO" id="GO:0008236">
    <property type="term" value="F:serine-type peptidase activity"/>
    <property type="evidence" value="ECO:0007669"/>
    <property type="project" value="InterPro"/>
</dbReference>
<dbReference type="Gene3D" id="2.30.42.10">
    <property type="match status" value="1"/>
</dbReference>
<dbReference type="RefSeq" id="WP_084063026.1">
    <property type="nucleotide sequence ID" value="NZ_FWXO01000007.1"/>
</dbReference>
<dbReference type="CDD" id="cd07561">
    <property type="entry name" value="Peptidase_S41_CPP_like"/>
    <property type="match status" value="1"/>
</dbReference>
<dbReference type="GO" id="GO:0030288">
    <property type="term" value="C:outer membrane-bounded periplasmic space"/>
    <property type="evidence" value="ECO:0007669"/>
    <property type="project" value="TreeGrafter"/>
</dbReference>
<dbReference type="Proteomes" id="UP000192360">
    <property type="component" value="Unassembled WGS sequence"/>
</dbReference>
<evidence type="ECO:0000313" key="3">
    <source>
        <dbReference type="EMBL" id="SMC86192.1"/>
    </source>
</evidence>
<keyword evidence="1" id="KW-0732">Signal</keyword>
<dbReference type="OrthoDB" id="7168509at2"/>
<protein>
    <submittedName>
        <fullName evidence="3">C-terminal processing protease CtpA/Prc, contains a PDZ domain</fullName>
    </submittedName>
</protein>
<evidence type="ECO:0000259" key="2">
    <source>
        <dbReference type="SMART" id="SM00245"/>
    </source>
</evidence>
<dbReference type="PROSITE" id="PS51257">
    <property type="entry name" value="PROKAR_LIPOPROTEIN"/>
    <property type="match status" value="1"/>
</dbReference>